<dbReference type="NCBIfam" id="NF009309">
    <property type="entry name" value="PRK12666.1"/>
    <property type="match status" value="1"/>
</dbReference>
<evidence type="ECO:0000313" key="11">
    <source>
        <dbReference type="Proteomes" id="UP000672602"/>
    </source>
</evidence>
<reference evidence="10" key="1">
    <citation type="submission" date="2021-04" db="EMBL/GenBank/DDBJ databases">
        <authorList>
            <person name="Zhang D.-C."/>
        </authorList>
    </citation>
    <scope>NUCLEOTIDE SEQUENCE</scope>
    <source>
        <strain evidence="10">CGMCC 1.15697</strain>
    </source>
</reference>
<evidence type="ECO:0000256" key="6">
    <source>
        <dbReference type="ARBA" id="ARBA00023136"/>
    </source>
</evidence>
<dbReference type="GO" id="GO:0042773">
    <property type="term" value="P:ATP synthesis coupled electron transport"/>
    <property type="evidence" value="ECO:0007669"/>
    <property type="project" value="InterPro"/>
</dbReference>
<evidence type="ECO:0000256" key="5">
    <source>
        <dbReference type="ARBA" id="ARBA00022989"/>
    </source>
</evidence>
<feature type="transmembrane region" description="Helical" evidence="8">
    <location>
        <begin position="79"/>
        <end position="102"/>
    </location>
</feature>
<sequence>MSDLTLDHWILMPIVLPALMAPAIVLAMRHDLVLQRVFSIAATFALLGIAIDLTFQAAGGPPQLYELGNWDAPFGIVMVLDRLSALMVLLTAILAVGVVLYATTSGWDKRGRHFHALFQFQLMGINGAFLTGDIFNLFVFFEVLLIASYGLMLHGGGAKRARAGLQYVAVNLMGSTLFLFAVGTLYGVTGTLNMADLAIQVSRVPASDQALLQIAGVLLLIVFAVKAALVPIQFWLPGAYANAPGPVAALFAIMTKVGAYAILRVYTLVFGGGAGDAAWLAADWLMPAAIVTLAVGMIGVLGASGMIRQVCFAVIGSMGTLMIAIALFTPEATVAALYYLIHSTFAAAALFLIADLVVARRGADGDRLRTAPRFPQSGLLAGFFFAGAIGMAGMPPLSGFLGKLLVLDAAMSSPSMALIWTVVLTTSLICIVGFARSGSTLFWKSAQVGLPQVGDTAAEEDASPVPPPAPSTMTMAEGLPFAAAGLMLAGMVALSAFAGPITDYLEGTAWQLYNPVAYIQAVLGPDAFTGQ</sequence>
<dbReference type="InterPro" id="IPR001750">
    <property type="entry name" value="ND/Mrp_TM"/>
</dbReference>
<dbReference type="RefSeq" id="WP_210680024.1">
    <property type="nucleotide sequence ID" value="NZ_JAGMWN010000001.1"/>
</dbReference>
<evidence type="ECO:0000256" key="4">
    <source>
        <dbReference type="ARBA" id="ARBA00022692"/>
    </source>
</evidence>
<dbReference type="GO" id="GO:0005886">
    <property type="term" value="C:plasma membrane"/>
    <property type="evidence" value="ECO:0007669"/>
    <property type="project" value="UniProtKB-SubCell"/>
</dbReference>
<keyword evidence="4 7" id="KW-0812">Transmembrane</keyword>
<dbReference type="PRINTS" id="PR01437">
    <property type="entry name" value="NUOXDRDTASE4"/>
</dbReference>
<feature type="transmembrane region" description="Helical" evidence="8">
    <location>
        <begin position="379"/>
        <end position="397"/>
    </location>
</feature>
<feature type="domain" description="NADH:quinone oxidoreductase/Mrp antiporter transmembrane" evidence="9">
    <location>
        <begin position="133"/>
        <end position="426"/>
    </location>
</feature>
<feature type="transmembrane region" description="Helical" evidence="8">
    <location>
        <begin position="167"/>
        <end position="190"/>
    </location>
</feature>
<evidence type="ECO:0000256" key="7">
    <source>
        <dbReference type="RuleBase" id="RU000320"/>
    </source>
</evidence>
<keyword evidence="3" id="KW-1003">Cell membrane</keyword>
<feature type="transmembrane region" description="Helical" evidence="8">
    <location>
        <begin position="336"/>
        <end position="358"/>
    </location>
</feature>
<evidence type="ECO:0000313" key="10">
    <source>
        <dbReference type="EMBL" id="MBP5855435.1"/>
    </source>
</evidence>
<comment type="similarity">
    <text evidence="2">Belongs to the CPA3 antiporters (TC 2.A.63) subunit D family.</text>
</comment>
<dbReference type="InterPro" id="IPR050586">
    <property type="entry name" value="CPA3_Na-H_Antiporter_D"/>
</dbReference>
<feature type="transmembrane region" description="Helical" evidence="8">
    <location>
        <begin position="481"/>
        <end position="501"/>
    </location>
</feature>
<feature type="transmembrane region" description="Helical" evidence="8">
    <location>
        <begin position="210"/>
        <end position="236"/>
    </location>
</feature>
<feature type="transmembrane region" description="Helical" evidence="8">
    <location>
        <begin position="248"/>
        <end position="272"/>
    </location>
</feature>
<dbReference type="Proteomes" id="UP000672602">
    <property type="component" value="Unassembled WGS sequence"/>
</dbReference>
<feature type="transmembrane region" description="Helical" evidence="8">
    <location>
        <begin position="284"/>
        <end position="303"/>
    </location>
</feature>
<dbReference type="EMBL" id="JAGMWN010000001">
    <property type="protein sequence ID" value="MBP5855435.1"/>
    <property type="molecule type" value="Genomic_DNA"/>
</dbReference>
<keyword evidence="11" id="KW-1185">Reference proteome</keyword>
<comment type="subcellular location">
    <subcellularLocation>
        <location evidence="1">Cell membrane</location>
        <topology evidence="1">Multi-pass membrane protein</topology>
    </subcellularLocation>
    <subcellularLocation>
        <location evidence="7">Membrane</location>
        <topology evidence="7">Multi-pass membrane protein</topology>
    </subcellularLocation>
</comment>
<evidence type="ECO:0000256" key="8">
    <source>
        <dbReference type="SAM" id="Phobius"/>
    </source>
</evidence>
<feature type="transmembrane region" description="Helical" evidence="8">
    <location>
        <begin position="310"/>
        <end position="330"/>
    </location>
</feature>
<dbReference type="Pfam" id="PF00361">
    <property type="entry name" value="Proton_antipo_M"/>
    <property type="match status" value="1"/>
</dbReference>
<feature type="transmembrane region" description="Helical" evidence="8">
    <location>
        <begin position="114"/>
        <end position="131"/>
    </location>
</feature>
<gene>
    <name evidence="10" type="ORF">KAJ83_00310</name>
</gene>
<evidence type="ECO:0000256" key="3">
    <source>
        <dbReference type="ARBA" id="ARBA00022475"/>
    </source>
</evidence>
<dbReference type="PANTHER" id="PTHR42703">
    <property type="entry name" value="NADH DEHYDROGENASE"/>
    <property type="match status" value="1"/>
</dbReference>
<evidence type="ECO:0000256" key="2">
    <source>
        <dbReference type="ARBA" id="ARBA00005346"/>
    </source>
</evidence>
<dbReference type="InterPro" id="IPR003918">
    <property type="entry name" value="NADH_UbQ_OxRdtase"/>
</dbReference>
<organism evidence="10 11">
    <name type="scientific">Marivibrio halodurans</name>
    <dbReference type="NCBI Taxonomy" id="2039722"/>
    <lineage>
        <taxon>Bacteria</taxon>
        <taxon>Pseudomonadati</taxon>
        <taxon>Pseudomonadota</taxon>
        <taxon>Alphaproteobacteria</taxon>
        <taxon>Rhodospirillales</taxon>
        <taxon>Rhodospirillaceae</taxon>
        <taxon>Marivibrio</taxon>
    </lineage>
</organism>
<proteinExistence type="inferred from homology"/>
<name>A0A8J7V0K9_9PROT</name>
<feature type="transmembrane region" description="Helical" evidence="8">
    <location>
        <begin position="417"/>
        <end position="435"/>
    </location>
</feature>
<dbReference type="PANTHER" id="PTHR42703:SF1">
    <property type="entry name" value="NA(+)_H(+) ANTIPORTER SUBUNIT D1"/>
    <property type="match status" value="1"/>
</dbReference>
<accession>A0A8J7V0K9</accession>
<keyword evidence="5 8" id="KW-1133">Transmembrane helix</keyword>
<dbReference type="GO" id="GO:0008137">
    <property type="term" value="F:NADH dehydrogenase (ubiquinone) activity"/>
    <property type="evidence" value="ECO:0007669"/>
    <property type="project" value="InterPro"/>
</dbReference>
<feature type="transmembrane region" description="Helical" evidence="8">
    <location>
        <begin position="37"/>
        <end position="59"/>
    </location>
</feature>
<protein>
    <submittedName>
        <fullName evidence="10">Monovalent cation/H+ antiporter subunit D</fullName>
    </submittedName>
</protein>
<evidence type="ECO:0000259" key="9">
    <source>
        <dbReference type="Pfam" id="PF00361"/>
    </source>
</evidence>
<feature type="transmembrane region" description="Helical" evidence="8">
    <location>
        <begin position="6"/>
        <end position="25"/>
    </location>
</feature>
<comment type="caution">
    <text evidence="10">The sequence shown here is derived from an EMBL/GenBank/DDBJ whole genome shotgun (WGS) entry which is preliminary data.</text>
</comment>
<keyword evidence="6 8" id="KW-0472">Membrane</keyword>
<feature type="transmembrane region" description="Helical" evidence="8">
    <location>
        <begin position="137"/>
        <end position="155"/>
    </location>
</feature>
<evidence type="ECO:0000256" key="1">
    <source>
        <dbReference type="ARBA" id="ARBA00004651"/>
    </source>
</evidence>
<dbReference type="AlphaFoldDB" id="A0A8J7V0K9"/>